<name>A0A9X2D0A7_9GAMM</name>
<dbReference type="RefSeq" id="WP_250422818.1">
    <property type="nucleotide sequence ID" value="NZ_JAJKBJ010000007.1"/>
</dbReference>
<sequence length="1243" mass="140038">MKNSHLLEVLNNVSRPDEILTKLSQVNFAVTDVTDEGDSVLHVLANSNHAKNGDFSMYLKILMEAGANANAVNKQGNNFLCDYLKHAASYEVDKTFDLLLENKDFNINQTSATGQTFFEGIYHSSGYNLRDTFTAFIRHKEFDPNQKTSKHNSILLHMFSETSYQFREHIYEVVEHPKTNPNLKNNNGQTALAQSLSETRYQDMQLIRSLINHEQCEIDTLDKDENNYLQLAIISCKYQAEDIAALLIKKGIDVTHKNKEGKSVFDLIAENKANRSEYTNTTLLLNVVKLHPASLFEKDSSGKTILGGLLRRDDYTVRLEFRTLLELCKNQKDSTKFLKSIISDCFNDFSQNLVSREAIESLVQAIIEADVGIDVEYCIAHTAVCSSSVWRDEIYNNFRKLKPQFDLNAVIGHVKNLTKEGSDEQLRAIGEACELGLQLDCFDESVLAYEEHYLRSKTTTGIEKDSKMFGHLFSLSGSIPVNNSLLTLTGSSSSSTAPFLTHLMNAYVSHCEKSGAHAEHLDAVRQVRNMTIKAMRYYFLSQPWGSYYSSIKSSGNNFLSSMIADSKTSGVEVFTGWPEHGIDLIVKEESLYRNNGGGCSTDATTEHYNMSKVGNLTEEVFAKLYADSAEESNKSYIQRDLHDLLGLTFENIIPGKFQTVGNCSLESKLIALKVKYRLFLPESIADALFADTIKFFEQFYLEEYLSLYSNNPALPHLLMRLIIQKLVPEERLELAGELLKNHFTSEASQEIMQVEFMLQQWRLRSTGGNIEQFDKQLQSLGVVLNPDLNSRLQIFQRFLYDKVTAEDLEELKSWSLEKQTFQGYHLLHFAVISNNLVLASSLIQMFPQAVNQTNWFSKEPLCLVKSVEMIDLLVKSGASTARTDDGNALDCAINANRVDLVSALLRHGVKPSEYSAYAAASKDSKILQKLMEYHPETVTKPTHDYSTAAHAAASSGHNENLHALVYYGGVNPAASDVNGVTPLQLALKHKHNETAKLLIQYPGTLFNPSYRGDSVVSMTKDEDVKQIIELKRAERKADREYFDKFKNSKPGIIEEDVDYLILAIRNHDVRAIRGCLLAYHDIKVVKYSNLYCTAPLTEAIQNLARCEKDKYEETLEIVRMLLKTPGIDINALMASSEPILFMATSIGNVAALELFLADPKLDPNQQDNIGYTALHDAVERGHLACVKRLLQDERVDSTIVNNRHQTAAELRGFGYREGIEECREEVAKHQLSMQMRSISSVCN</sequence>
<dbReference type="SMART" id="SM00248">
    <property type="entry name" value="ANK"/>
    <property type="match status" value="11"/>
</dbReference>
<keyword evidence="2 3" id="KW-0040">ANK repeat</keyword>
<dbReference type="PANTHER" id="PTHR24198:SF165">
    <property type="entry name" value="ANKYRIN REPEAT-CONTAINING PROTEIN-RELATED"/>
    <property type="match status" value="1"/>
</dbReference>
<comment type="caution">
    <text evidence="4">The sequence shown here is derived from an EMBL/GenBank/DDBJ whole genome shotgun (WGS) entry which is preliminary data.</text>
</comment>
<dbReference type="SUPFAM" id="SSF48403">
    <property type="entry name" value="Ankyrin repeat"/>
    <property type="match status" value="3"/>
</dbReference>
<accession>A0A9X2D0A7</accession>
<protein>
    <submittedName>
        <fullName evidence="4">Ankyrin repeat domain-containing protein</fullName>
    </submittedName>
</protein>
<evidence type="ECO:0000256" key="3">
    <source>
        <dbReference type="PROSITE-ProRule" id="PRU00023"/>
    </source>
</evidence>
<reference evidence="4" key="1">
    <citation type="submission" date="2021-11" db="EMBL/GenBank/DDBJ databases">
        <title>Legionella maioricencis sp. nov., a new species isolated from hot water samples in Mallorca.</title>
        <authorList>
            <person name="Crespi S."/>
            <person name="Drasar V."/>
            <person name="Salva-Serra F."/>
            <person name="Jaen-Luchoro D."/>
            <person name="Pineiro-Iglesias B."/>
            <person name="Aliaga F."/>
            <person name="Fernandez-Juarez V."/>
            <person name="Coll G."/>
            <person name="Moore E.R.B."/>
            <person name="Bennasar-Figueras A."/>
        </authorList>
    </citation>
    <scope>NUCLEOTIDE SEQUENCE</scope>
    <source>
        <strain evidence="4">HCPI-6</strain>
    </source>
</reference>
<keyword evidence="5" id="KW-1185">Reference proteome</keyword>
<dbReference type="InterPro" id="IPR036770">
    <property type="entry name" value="Ankyrin_rpt-contain_sf"/>
</dbReference>
<keyword evidence="1" id="KW-0677">Repeat</keyword>
<proteinExistence type="predicted"/>
<dbReference type="Proteomes" id="UP001139721">
    <property type="component" value="Unassembled WGS sequence"/>
</dbReference>
<evidence type="ECO:0000256" key="1">
    <source>
        <dbReference type="ARBA" id="ARBA00022737"/>
    </source>
</evidence>
<evidence type="ECO:0000313" key="4">
    <source>
        <dbReference type="EMBL" id="MCL9683954.1"/>
    </source>
</evidence>
<dbReference type="PROSITE" id="PS50297">
    <property type="entry name" value="ANK_REP_REGION"/>
    <property type="match status" value="2"/>
</dbReference>
<dbReference type="Pfam" id="PF12796">
    <property type="entry name" value="Ank_2"/>
    <property type="match status" value="3"/>
</dbReference>
<dbReference type="PANTHER" id="PTHR24198">
    <property type="entry name" value="ANKYRIN REPEAT AND PROTEIN KINASE DOMAIN-CONTAINING PROTEIN"/>
    <property type="match status" value="1"/>
</dbReference>
<dbReference type="PROSITE" id="PS50088">
    <property type="entry name" value="ANK_REPEAT"/>
    <property type="match status" value="2"/>
</dbReference>
<dbReference type="EMBL" id="JAJKBJ010000007">
    <property type="protein sequence ID" value="MCL9683954.1"/>
    <property type="molecule type" value="Genomic_DNA"/>
</dbReference>
<evidence type="ECO:0000256" key="2">
    <source>
        <dbReference type="ARBA" id="ARBA00023043"/>
    </source>
</evidence>
<dbReference type="InterPro" id="IPR002110">
    <property type="entry name" value="Ankyrin_rpt"/>
</dbReference>
<dbReference type="AlphaFoldDB" id="A0A9X2D0A7"/>
<dbReference type="Gene3D" id="1.25.40.20">
    <property type="entry name" value="Ankyrin repeat-containing domain"/>
    <property type="match status" value="4"/>
</dbReference>
<evidence type="ECO:0000313" key="5">
    <source>
        <dbReference type="Proteomes" id="UP001139721"/>
    </source>
</evidence>
<feature type="repeat" description="ANK" evidence="3">
    <location>
        <begin position="1169"/>
        <end position="1202"/>
    </location>
</feature>
<gene>
    <name evidence="4" type="ORF">LOX96_07605</name>
</gene>
<feature type="repeat" description="ANK" evidence="3">
    <location>
        <begin position="36"/>
        <end position="74"/>
    </location>
</feature>
<organism evidence="4 5">
    <name type="scientific">Legionella maioricensis</name>
    <dbReference type="NCBI Taxonomy" id="2896528"/>
    <lineage>
        <taxon>Bacteria</taxon>
        <taxon>Pseudomonadati</taxon>
        <taxon>Pseudomonadota</taxon>
        <taxon>Gammaproteobacteria</taxon>
        <taxon>Legionellales</taxon>
        <taxon>Legionellaceae</taxon>
        <taxon>Legionella</taxon>
    </lineage>
</organism>